<accession>A0ABR4IUB2</accession>
<name>A0ABR4IUB2_9EURO</name>
<dbReference type="InterPro" id="IPR010730">
    <property type="entry name" value="HET"/>
</dbReference>
<dbReference type="EMBL" id="JBFXLU010000283">
    <property type="protein sequence ID" value="KAL2831368.1"/>
    <property type="molecule type" value="Genomic_DNA"/>
</dbReference>
<organism evidence="3 4">
    <name type="scientific">Aspergillus pseudoustus</name>
    <dbReference type="NCBI Taxonomy" id="1810923"/>
    <lineage>
        <taxon>Eukaryota</taxon>
        <taxon>Fungi</taxon>
        <taxon>Dikarya</taxon>
        <taxon>Ascomycota</taxon>
        <taxon>Pezizomycotina</taxon>
        <taxon>Eurotiomycetes</taxon>
        <taxon>Eurotiomycetidae</taxon>
        <taxon>Eurotiales</taxon>
        <taxon>Aspergillaceae</taxon>
        <taxon>Aspergillus</taxon>
        <taxon>Aspergillus subgen. Nidulantes</taxon>
    </lineage>
</organism>
<dbReference type="Proteomes" id="UP001610446">
    <property type="component" value="Unassembled WGS sequence"/>
</dbReference>
<feature type="domain" description="Heterokaryon incompatibility" evidence="2">
    <location>
        <begin position="311"/>
        <end position="408"/>
    </location>
</feature>
<dbReference type="Pfam" id="PF06985">
    <property type="entry name" value="HET"/>
    <property type="match status" value="1"/>
</dbReference>
<evidence type="ECO:0000313" key="4">
    <source>
        <dbReference type="Proteomes" id="UP001610446"/>
    </source>
</evidence>
<evidence type="ECO:0000313" key="3">
    <source>
        <dbReference type="EMBL" id="KAL2831368.1"/>
    </source>
</evidence>
<feature type="compositionally biased region" description="Polar residues" evidence="1">
    <location>
        <begin position="30"/>
        <end position="43"/>
    </location>
</feature>
<gene>
    <name evidence="3" type="ORF">BJY01DRAFT_254267</name>
</gene>
<evidence type="ECO:0000256" key="1">
    <source>
        <dbReference type="SAM" id="MobiDB-lite"/>
    </source>
</evidence>
<reference evidence="3 4" key="1">
    <citation type="submission" date="2024-07" db="EMBL/GenBank/DDBJ databases">
        <title>Section-level genome sequencing and comparative genomics of Aspergillus sections Usti and Cavernicolus.</title>
        <authorList>
            <consortium name="Lawrence Berkeley National Laboratory"/>
            <person name="Nybo J.L."/>
            <person name="Vesth T.C."/>
            <person name="Theobald S."/>
            <person name="Frisvad J.C."/>
            <person name="Larsen T.O."/>
            <person name="Kjaerboelling I."/>
            <person name="Rothschild-Mancinelli K."/>
            <person name="Lyhne E.K."/>
            <person name="Kogle M.E."/>
            <person name="Barry K."/>
            <person name="Clum A."/>
            <person name="Na H."/>
            <person name="Ledsgaard L."/>
            <person name="Lin J."/>
            <person name="Lipzen A."/>
            <person name="Kuo A."/>
            <person name="Riley R."/>
            <person name="Mondo S."/>
            <person name="Labutti K."/>
            <person name="Haridas S."/>
            <person name="Pangalinan J."/>
            <person name="Salamov A.A."/>
            <person name="Simmons B.A."/>
            <person name="Magnuson J.K."/>
            <person name="Chen J."/>
            <person name="Drula E."/>
            <person name="Henrissat B."/>
            <person name="Wiebenga A."/>
            <person name="Lubbers R.J."/>
            <person name="Gomes A.C."/>
            <person name="Makela M.R."/>
            <person name="Stajich J."/>
            <person name="Grigoriev I.V."/>
            <person name="Mortensen U.H."/>
            <person name="De Vries R.P."/>
            <person name="Baker S.E."/>
            <person name="Andersen M.R."/>
        </authorList>
    </citation>
    <scope>NUCLEOTIDE SEQUENCE [LARGE SCALE GENOMIC DNA]</scope>
    <source>
        <strain evidence="3 4">CBS 123904</strain>
    </source>
</reference>
<feature type="region of interest" description="Disordered" evidence="1">
    <location>
        <begin position="1"/>
        <end position="43"/>
    </location>
</feature>
<keyword evidence="4" id="KW-1185">Reference proteome</keyword>
<feature type="region of interest" description="Disordered" evidence="1">
    <location>
        <begin position="661"/>
        <end position="681"/>
    </location>
</feature>
<sequence>MDDNESYRGPLTRAQKREQLAAESGCNAPNRANQGIDANSKNNPVQIDRIRSAPLRLVVKPFMQPPFPRAPTQWHALRALLYLLRYGSETSPHRDSAVADVLDRTQRAVLALLEEWWAGRPPDATLPAIKQVLFSSALAFERAPRSEIFNRHFGALEELASEQDLPFLHEVRKRHDAPIETIDDDWYELVENGYHRNLGRLYYNELHPSATLAELELSRNSAGRLAGRDRIGLHALIHVTPYTTGSTPGPCAFSPTKRNLKDFPRPIPAIVSPCRWLGSRQDDDGLPWYLWDIKLCRTVRTAEICQQRIQYAIVSHTWGRLRDGCATERVRGVPWRVPRITCYNVKQLPQMIRDAGFSESYIWLDLFCIPQEMSVAWQLEICKAELPRQLAIFSNSSTAVIWLNDVSGWDNTRSPAAWLGLKYLSLDLGGSASFVGIPGVEEALGVAARSASCPCDLDVTKRKSIGADDGAQETIPPAWLTSLWTLQEITIRPDMILLDKHWRPLAIGNKLLITLDNLISLVGEVSRPPDAPEGVATLVSVHDQHMRSLGQEVRLSPLVLGARRVSTSPRAPAIMSAVGATKWFSGRTLQQFQSPEEADQLVLGSYPLDFVEEVCNLSGAAFFSCWTNIATFATHGDTRMEPAPGYPLRGTMLPFMPIPVDQRDGDVSPNPDLSQDADHPSVRSWQVQRDGSVTLPTVALVSSNSIELQVSCELRCMIQGNNPENTTLRHAVICQDELPLDDWVHRFRGEAHAICTMFSQTKLVGIILHCVGTSDSFIKAGTFSYEWPNPALGDDDDDDGEGQTWVEPGFITVLDVNWHVL</sequence>
<proteinExistence type="predicted"/>
<protein>
    <recommendedName>
        <fullName evidence="2">Heterokaryon incompatibility domain-containing protein</fullName>
    </recommendedName>
</protein>
<evidence type="ECO:0000259" key="2">
    <source>
        <dbReference type="Pfam" id="PF06985"/>
    </source>
</evidence>
<comment type="caution">
    <text evidence="3">The sequence shown here is derived from an EMBL/GenBank/DDBJ whole genome shotgun (WGS) entry which is preliminary data.</text>
</comment>